<reference evidence="1" key="1">
    <citation type="submission" date="2020-02" db="EMBL/GenBank/DDBJ databases">
        <authorList>
            <person name="Meier V. D."/>
        </authorList>
    </citation>
    <scope>NUCLEOTIDE SEQUENCE</scope>
    <source>
        <strain evidence="1">AVDCRST_MAG40</strain>
    </source>
</reference>
<name>A0A6J4MLN6_9BACT</name>
<dbReference type="EMBL" id="CADCTX010000920">
    <property type="protein sequence ID" value="CAA9358627.1"/>
    <property type="molecule type" value="Genomic_DNA"/>
</dbReference>
<protein>
    <submittedName>
        <fullName evidence="1">Uncharacterized protein</fullName>
    </submittedName>
</protein>
<dbReference type="AlphaFoldDB" id="A0A6J4MLN6"/>
<sequence>MRAGDELAVARVDAQVVHRHRGEAGHEALPARAAVGGDVHAEVGAGEEEVAVVGALAHHVHEVRPAVVGQAGGDPAERLAEVRRHVDVRREVVGAVAVEGHVHHGRVDARRLDAAHPGVARHAGEAPREALPAPAVVAGDPDVAVVGAGVEDPRPHRRLGQRAHRAVHLRARVVGGDAAGARDARLDLERVAGGEVGRDGEEVVAAVGALDHPVARRVHRGGGVRRDQEGRLPVEAQARERVDARLAPHGRHRARDRGRLGERGVAARDDERVLERRAPVPPAAAVDHRAQVGGDVEARDVAALALRVDDVRVGGVLRGVEAVAAAHVEPVGVGGAQPPAGARGAAPGAVVLQPAAHAIRHLHVVAHRVELPDREGGGEVVGAALVVRDRDAAVVADDEVVGVGRVDPHRVPVGVDRERAAPHRLPAVVGEAEDARHPVDPVGVLRVDAHLRVVERARVVLVLVHQRPGRAAVARAVEPRVGLVARHGAAEPDHRLAGLRRLLRAALRVRRGVGLDERVDHARVGGRGREPDAPLHHRREAAAAHLGPRLPRVGALPERRAGPAALEEVGPAHPLPARRPERVRVVGRHGDVDEAGAVADELDVPPGGAAVGGLVQPPLAVRAPDVAERGHVGRVRVGGVDHDAPDRLGLAQPHQLPRLAGVGALVHAAARGDGVARVLLAGARVDHVGVARRHRDVA</sequence>
<accession>A0A6J4MLN6</accession>
<evidence type="ECO:0000313" key="1">
    <source>
        <dbReference type="EMBL" id="CAA9358627.1"/>
    </source>
</evidence>
<proteinExistence type="predicted"/>
<organism evidence="1">
    <name type="scientific">uncultured Gemmatimonadaceae bacterium</name>
    <dbReference type="NCBI Taxonomy" id="246130"/>
    <lineage>
        <taxon>Bacteria</taxon>
        <taxon>Pseudomonadati</taxon>
        <taxon>Gemmatimonadota</taxon>
        <taxon>Gemmatimonadia</taxon>
        <taxon>Gemmatimonadales</taxon>
        <taxon>Gemmatimonadaceae</taxon>
        <taxon>environmental samples</taxon>
    </lineage>
</organism>
<gene>
    <name evidence="1" type="ORF">AVDCRST_MAG40-3336</name>
</gene>